<gene>
    <name evidence="2" type="ORF">AOC36_01305</name>
</gene>
<sequence>MRCLFVHDHEFVLKESKIYSSGVLSNNVFDRYLRWCSTLKIMARCKIAEENGGLPLDESSRVKNVSFEPLPNFWRIQTIGSAIRRIKQSVKGSDSIIVQLPSIYGIIAAHYAIKYKKPLMVEVVGDAHDAFRFHGKIGKILAPYLSYFTRCVVKKADYVRYVTQKYLQERYPSIGKTAGYSDVNLDNMNQSVLTNRIKKINESNLSHLILGTIGPIDIKYKGQHYVIKALGQLKRQGYEFEYYLVGKGDNTYLKKIATQEGVIDKLHFLGVLNRKEIVRFLNKIDLYIQPSQTEGLPRALIEAMNQGCPVFGSNVGGIPELIEGENTFNVGDVNHISSILSSLKKASLTYMASENFIHSKHFYPEILKTKDEAFFKAFFLGENYD</sequence>
<feature type="domain" description="Glycosyl transferase family 1" evidence="1">
    <location>
        <begin position="198"/>
        <end position="340"/>
    </location>
</feature>
<reference evidence="2 3" key="1">
    <citation type="submission" date="2015-10" db="EMBL/GenBank/DDBJ databases">
        <title>Erysipelothrix larvae sp. LV19 isolated from the larval gut of the rhinoceros beetle, Trypoxylus dichotomus.</title>
        <authorList>
            <person name="Lim S."/>
            <person name="Kim B.-C."/>
        </authorList>
    </citation>
    <scope>NUCLEOTIDE SEQUENCE [LARGE SCALE GENOMIC DNA]</scope>
    <source>
        <strain evidence="2 3">LV19</strain>
    </source>
</reference>
<dbReference type="RefSeq" id="WP_067630309.1">
    <property type="nucleotide sequence ID" value="NZ_CP013213.1"/>
</dbReference>
<dbReference type="GO" id="GO:0016757">
    <property type="term" value="F:glycosyltransferase activity"/>
    <property type="evidence" value="ECO:0007669"/>
    <property type="project" value="InterPro"/>
</dbReference>
<dbReference type="SUPFAM" id="SSF53756">
    <property type="entry name" value="UDP-Glycosyltransferase/glycogen phosphorylase"/>
    <property type="match status" value="1"/>
</dbReference>
<dbReference type="Pfam" id="PF00534">
    <property type="entry name" value="Glycos_transf_1"/>
    <property type="match status" value="1"/>
</dbReference>
<organism evidence="2 3">
    <name type="scientific">Erysipelothrix larvae</name>
    <dbReference type="NCBI Taxonomy" id="1514105"/>
    <lineage>
        <taxon>Bacteria</taxon>
        <taxon>Bacillati</taxon>
        <taxon>Bacillota</taxon>
        <taxon>Erysipelotrichia</taxon>
        <taxon>Erysipelotrichales</taxon>
        <taxon>Erysipelotrichaceae</taxon>
        <taxon>Erysipelothrix</taxon>
    </lineage>
</organism>
<evidence type="ECO:0000313" key="3">
    <source>
        <dbReference type="Proteomes" id="UP000063781"/>
    </source>
</evidence>
<dbReference type="STRING" id="1514105.AOC36_01305"/>
<dbReference type="PANTHER" id="PTHR12526">
    <property type="entry name" value="GLYCOSYLTRANSFERASE"/>
    <property type="match status" value="1"/>
</dbReference>
<dbReference type="AlphaFoldDB" id="A0A0X8GYB8"/>
<dbReference type="OrthoDB" id="9815550at2"/>
<dbReference type="EMBL" id="CP013213">
    <property type="protein sequence ID" value="AMC92675.1"/>
    <property type="molecule type" value="Genomic_DNA"/>
</dbReference>
<evidence type="ECO:0000313" key="2">
    <source>
        <dbReference type="EMBL" id="AMC92675.1"/>
    </source>
</evidence>
<protein>
    <recommendedName>
        <fullName evidence="1">Glycosyl transferase family 1 domain-containing protein</fullName>
    </recommendedName>
</protein>
<dbReference type="InterPro" id="IPR001296">
    <property type="entry name" value="Glyco_trans_1"/>
</dbReference>
<dbReference type="KEGG" id="erl:AOC36_01305"/>
<name>A0A0X8GYB8_9FIRM</name>
<dbReference type="CDD" id="cd03801">
    <property type="entry name" value="GT4_PimA-like"/>
    <property type="match status" value="1"/>
</dbReference>
<dbReference type="Gene3D" id="3.40.50.2000">
    <property type="entry name" value="Glycogen Phosphorylase B"/>
    <property type="match status" value="2"/>
</dbReference>
<dbReference type="Proteomes" id="UP000063781">
    <property type="component" value="Chromosome"/>
</dbReference>
<proteinExistence type="predicted"/>
<accession>A0A0X8GYB8</accession>
<dbReference type="PANTHER" id="PTHR12526:SF630">
    <property type="entry name" value="GLYCOSYLTRANSFERASE"/>
    <property type="match status" value="1"/>
</dbReference>
<evidence type="ECO:0000259" key="1">
    <source>
        <dbReference type="Pfam" id="PF00534"/>
    </source>
</evidence>
<keyword evidence="3" id="KW-1185">Reference proteome</keyword>